<proteinExistence type="predicted"/>
<protein>
    <submittedName>
        <fullName evidence="2">DUF2291 family protein</fullName>
    </submittedName>
</protein>
<dbReference type="SUPFAM" id="SSF141318">
    <property type="entry name" value="TM0957-like"/>
    <property type="match status" value="1"/>
</dbReference>
<evidence type="ECO:0000313" key="2">
    <source>
        <dbReference type="EMBL" id="AYN68401.1"/>
    </source>
</evidence>
<dbReference type="Pfam" id="PF10054">
    <property type="entry name" value="DUF2291"/>
    <property type="match status" value="1"/>
</dbReference>
<evidence type="ECO:0000313" key="3">
    <source>
        <dbReference type="Proteomes" id="UP000276309"/>
    </source>
</evidence>
<dbReference type="AlphaFoldDB" id="A0A3G2L896"/>
<reference evidence="2 3" key="1">
    <citation type="submission" date="2018-08" db="EMBL/GenBank/DDBJ databases">
        <title>The reduced genetic potential of extracellular carbohydrate catabolism in Euzebyella marina RN62, a Flavobacteriia bacterium isolated from the hadal water.</title>
        <authorList>
            <person name="Xue C."/>
        </authorList>
    </citation>
    <scope>NUCLEOTIDE SEQUENCE [LARGE SCALE GENOMIC DNA]</scope>
    <source>
        <strain evidence="2 3">RN62</strain>
    </source>
</reference>
<evidence type="ECO:0000256" key="1">
    <source>
        <dbReference type="SAM" id="Phobius"/>
    </source>
</evidence>
<feature type="transmembrane region" description="Helical" evidence="1">
    <location>
        <begin position="7"/>
        <end position="26"/>
    </location>
</feature>
<keyword evidence="3" id="KW-1185">Reference proteome</keyword>
<dbReference type="Gene3D" id="2.40.50.420">
    <property type="entry name" value="Envelope glycoprotein gp160, DUF2291, alpha/beta domain"/>
    <property type="match status" value="1"/>
</dbReference>
<dbReference type="RefSeq" id="WP_121849414.1">
    <property type="nucleotide sequence ID" value="NZ_CP032050.1"/>
</dbReference>
<sequence length="203" mass="23125">MKFLKDFLWVLVVLIVGYFSIEIRPLNELKNEVETFDHVTYAQNYVNEELPTVYTDAIPLPELVQRLQSDKQGAFEEWSNAIAVGNIGYFLIQFTASVEDKSDDEYLLAISDELIVRLQTEFIYGNAIRDASGLIDNKEFQNTSDLNAIAAEVNKMIRNTVIPPFKEKAKVGDTLQVIGAMEVNKKFPPTNQFKVLPVQIKFQ</sequence>
<keyword evidence="1" id="KW-0812">Transmembrane</keyword>
<keyword evidence="1" id="KW-1133">Transmembrane helix</keyword>
<dbReference type="Proteomes" id="UP000276309">
    <property type="component" value="Chromosome"/>
</dbReference>
<dbReference type="InterPro" id="IPR036215">
    <property type="entry name" value="TM0957-like_sf"/>
</dbReference>
<dbReference type="KEGG" id="emar:D1013_13930"/>
<dbReference type="Gene3D" id="1.10.10.1260">
    <property type="entry name" value="Envelope glycoprotein gp160, DUF2291, helical domain"/>
    <property type="match status" value="1"/>
</dbReference>
<dbReference type="EMBL" id="CP032050">
    <property type="protein sequence ID" value="AYN68401.1"/>
    <property type="molecule type" value="Genomic_DNA"/>
</dbReference>
<dbReference type="OrthoDB" id="1425705at2"/>
<keyword evidence="1" id="KW-0472">Membrane</keyword>
<organism evidence="2 3">
    <name type="scientific">Euzebyella marina</name>
    <dbReference type="NCBI Taxonomy" id="1761453"/>
    <lineage>
        <taxon>Bacteria</taxon>
        <taxon>Pseudomonadati</taxon>
        <taxon>Bacteroidota</taxon>
        <taxon>Flavobacteriia</taxon>
        <taxon>Flavobacteriales</taxon>
        <taxon>Flavobacteriaceae</taxon>
        <taxon>Euzebyella</taxon>
    </lineage>
</organism>
<name>A0A3G2L896_9FLAO</name>
<dbReference type="InterPro" id="IPR014582">
    <property type="entry name" value="UCP033535_lipo"/>
</dbReference>
<accession>A0A3G2L896</accession>
<gene>
    <name evidence="2" type="ORF">D1013_13930</name>
</gene>